<dbReference type="PANTHER" id="PTHR36444">
    <property type="entry name" value="TRANSCRIPTIONAL REGULATOR PROTEIN YOBU-RELATED"/>
    <property type="match status" value="1"/>
</dbReference>
<dbReference type="Gene3D" id="3.20.80.10">
    <property type="entry name" value="Regulatory factor, effector binding domain"/>
    <property type="match status" value="1"/>
</dbReference>
<evidence type="ECO:0000259" key="1">
    <source>
        <dbReference type="Pfam" id="PF14526"/>
    </source>
</evidence>
<dbReference type="Proteomes" id="UP000244077">
    <property type="component" value="Unassembled WGS sequence"/>
</dbReference>
<organism evidence="2 3">
    <name type="scientific">Celeribacter persicus</name>
    <dbReference type="NCBI Taxonomy" id="1651082"/>
    <lineage>
        <taxon>Bacteria</taxon>
        <taxon>Pseudomonadati</taxon>
        <taxon>Pseudomonadota</taxon>
        <taxon>Alphaproteobacteria</taxon>
        <taxon>Rhodobacterales</taxon>
        <taxon>Roseobacteraceae</taxon>
        <taxon>Celeribacter</taxon>
    </lineage>
</organism>
<dbReference type="EMBL" id="QAOH01000034">
    <property type="protein sequence ID" value="PTQ65131.1"/>
    <property type="molecule type" value="Genomic_DNA"/>
</dbReference>
<comment type="caution">
    <text evidence="2">The sequence shown here is derived from an EMBL/GenBank/DDBJ whole genome shotgun (WGS) entry which is preliminary data.</text>
</comment>
<accession>A0A2T5H0N8</accession>
<dbReference type="SUPFAM" id="SSF55136">
    <property type="entry name" value="Probable bacterial effector-binding domain"/>
    <property type="match status" value="1"/>
</dbReference>
<proteinExistence type="predicted"/>
<gene>
    <name evidence="2" type="ORF">C8N42_1343</name>
</gene>
<evidence type="ECO:0000313" key="2">
    <source>
        <dbReference type="EMBL" id="PTQ65131.1"/>
    </source>
</evidence>
<dbReference type="Pfam" id="PF14526">
    <property type="entry name" value="Cass2"/>
    <property type="match status" value="1"/>
</dbReference>
<dbReference type="InterPro" id="IPR011256">
    <property type="entry name" value="Reg_factor_effector_dom_sf"/>
</dbReference>
<reference evidence="2 3" key="1">
    <citation type="submission" date="2018-04" db="EMBL/GenBank/DDBJ databases">
        <title>Genomic Encyclopedia of Archaeal and Bacterial Type Strains, Phase II (KMG-II): from individual species to whole genera.</title>
        <authorList>
            <person name="Goeker M."/>
        </authorList>
    </citation>
    <scope>NUCLEOTIDE SEQUENCE [LARGE SCALE GENOMIC DNA]</scope>
    <source>
        <strain evidence="2 3">DSM 100434</strain>
    </source>
</reference>
<evidence type="ECO:0000313" key="3">
    <source>
        <dbReference type="Proteomes" id="UP000244077"/>
    </source>
</evidence>
<dbReference type="PANTHER" id="PTHR36444:SF2">
    <property type="entry name" value="TRANSCRIPTIONAL REGULATOR PROTEIN YOBU-RELATED"/>
    <property type="match status" value="1"/>
</dbReference>
<dbReference type="InterPro" id="IPR029441">
    <property type="entry name" value="Cass2"/>
</dbReference>
<protein>
    <submittedName>
        <fullName evidence="2">Putative transcriptional regulator YdeE</fullName>
    </submittedName>
</protein>
<dbReference type="AlphaFoldDB" id="A0A2T5H0N8"/>
<dbReference type="RefSeq" id="WP_107818146.1">
    <property type="nucleotide sequence ID" value="NZ_QAOH01000034.1"/>
</dbReference>
<name>A0A2T5H0N8_9RHOB</name>
<feature type="domain" description="Integron-associated effector binding protein" evidence="1">
    <location>
        <begin position="5"/>
        <end position="115"/>
    </location>
</feature>
<dbReference type="OrthoDB" id="3173400at2"/>
<dbReference type="InterPro" id="IPR053182">
    <property type="entry name" value="YobU-like_regulator"/>
</dbReference>
<sequence length="144" mass="15988">MSQMQEEGFAVVGLSKVVRNDDPAAIGALWEAFHASDVRTKVGADASEDVFCVYHDYEGSFMDPYRMTIGYRATLTDAPEGLHIAEVPRQPIVTYEVKGPQPQSLISQWQAIWRGDLDRSYLADYDIYDAANPEAVSVKVGVRS</sequence>
<keyword evidence="3" id="KW-1185">Reference proteome</keyword>